<dbReference type="EMBL" id="BGPR01000826">
    <property type="protein sequence ID" value="GBM37020.1"/>
    <property type="molecule type" value="Genomic_DNA"/>
</dbReference>
<sequence>MLRIGTSRGYQRLKANIDIMPATSTQQQDQAKSDEPVNSVLHQWRVTHQTAYSLTVLTHLIDLDWKEAREWTDGTVVYNVGSTPSETPTLAANSPCVYP</sequence>
<organism evidence="1 2">
    <name type="scientific">Araneus ventricosus</name>
    <name type="common">Orbweaver spider</name>
    <name type="synonym">Epeira ventricosa</name>
    <dbReference type="NCBI Taxonomy" id="182803"/>
    <lineage>
        <taxon>Eukaryota</taxon>
        <taxon>Metazoa</taxon>
        <taxon>Ecdysozoa</taxon>
        <taxon>Arthropoda</taxon>
        <taxon>Chelicerata</taxon>
        <taxon>Arachnida</taxon>
        <taxon>Araneae</taxon>
        <taxon>Araneomorphae</taxon>
        <taxon>Entelegynae</taxon>
        <taxon>Araneoidea</taxon>
        <taxon>Araneidae</taxon>
        <taxon>Araneus</taxon>
    </lineage>
</organism>
<evidence type="ECO:0000313" key="2">
    <source>
        <dbReference type="Proteomes" id="UP000499080"/>
    </source>
</evidence>
<gene>
    <name evidence="1" type="ORF">AVEN_31865_1</name>
</gene>
<name>A0A4Y2F632_ARAVE</name>
<dbReference type="AlphaFoldDB" id="A0A4Y2F632"/>
<accession>A0A4Y2F632</accession>
<evidence type="ECO:0000313" key="1">
    <source>
        <dbReference type="EMBL" id="GBM37020.1"/>
    </source>
</evidence>
<dbReference type="Proteomes" id="UP000499080">
    <property type="component" value="Unassembled WGS sequence"/>
</dbReference>
<keyword evidence="2" id="KW-1185">Reference proteome</keyword>
<comment type="caution">
    <text evidence="1">The sequence shown here is derived from an EMBL/GenBank/DDBJ whole genome shotgun (WGS) entry which is preliminary data.</text>
</comment>
<protein>
    <submittedName>
        <fullName evidence="1">Uncharacterized protein</fullName>
    </submittedName>
</protein>
<proteinExistence type="predicted"/>
<reference evidence="1 2" key="1">
    <citation type="journal article" date="2019" name="Sci. Rep.">
        <title>Orb-weaving spider Araneus ventricosus genome elucidates the spidroin gene catalogue.</title>
        <authorList>
            <person name="Kono N."/>
            <person name="Nakamura H."/>
            <person name="Ohtoshi R."/>
            <person name="Moran D.A.P."/>
            <person name="Shinohara A."/>
            <person name="Yoshida Y."/>
            <person name="Fujiwara M."/>
            <person name="Mori M."/>
            <person name="Tomita M."/>
            <person name="Arakawa K."/>
        </authorList>
    </citation>
    <scope>NUCLEOTIDE SEQUENCE [LARGE SCALE GENOMIC DNA]</scope>
</reference>